<comment type="caution">
    <text evidence="1">The sequence shown here is derived from an EMBL/GenBank/DDBJ whole genome shotgun (WGS) entry which is preliminary data.</text>
</comment>
<protein>
    <submittedName>
        <fullName evidence="1">Uncharacterized protein</fullName>
    </submittedName>
</protein>
<dbReference type="EMBL" id="CM055112">
    <property type="protein sequence ID" value="KAJ7518456.1"/>
    <property type="molecule type" value="Genomic_DNA"/>
</dbReference>
<evidence type="ECO:0000313" key="1">
    <source>
        <dbReference type="EMBL" id="KAJ7518456.1"/>
    </source>
</evidence>
<proteinExistence type="predicted"/>
<sequence>MGSGSKVGEDGIKRPKANVGVQVPKKPGLPSYFPIRPGWFQCQNIYDATAEAGAYIIGKEASHSLIYSSSPVYLVMKRLSLFLWLLAMRVELSTSTRLTNHESPFADFRIDAVMLSLEPQDYNALLSFKQDLLKTNPADSTLLQSWSDNAANPCHWAGVECTYLINSTRVLAIDLSNNNLAGVISPQLGNLTALKSLSLSRNKLMGSIPAELGGLAELTQLDLSDNLLSGNIPSTLGELENLQVLNLAYNKLVGGIPASLFYSCSSLHLLNASNNPDLGGQIPIQLQKCKNLTVLELENANLGGNIPEEIGSLASLKHVNLGTNNLTGSIQSNVFGSCGSLQYLDLSLNNLFGDIPSAIANCSSLTALMLSQNHFASLPSEISTLSNLQWLIVGQNIFSGVVPPQIAMLSNLQLLDLRENLFSGTIPSEFSQLKKLQCLMLNKNNFVGNIPTHFGMLPSLLYLDASNNQLSGRIPAYLTNIISLQFLLLASNNYSGAIPQQIGFFANLQLLDISSNKLTGSIPSSIGNLQSLLWLHLSNNQLTGPIPSEIGNCASLVWLNLSNNSITGSLPATLSFMSRNAQLTFEMNVKTLLWLPKHLGDCDVVLRWLPNLAYPFSTVPPVLSRDRCQVFWNLLVRGTSLAPLCKIKPDTPSNGYIQLSMNNLIGSISASLGNISNLGLLFLSNNNFSGSIPEQISRPEFSILDFSHNSLTGTIPSSISEMACLSRLDLSYNNLIGTIPPSLQSCSGLVAFNVSFNPELSGPIPIEGQFSTFDKSSFLGDDLLCYTSLPSNSANSSWNMISACESLSTSSVSDRKTVPGKFRHAAATIVLITLACCLAGMTIALAGVCFLRKKASTYRTVAKTFMKVGRNNNESGDASVEISLFSMELPKKVTYSDLLIATNNFDEAHVVGSGGFGVVYKAKLIDGTTIAIKKLIQEGLQADREFLAEMETLGHVHHDNLVPLLGCCSFNTEKLLVYKYMVNGSLDDWLYERVGGAETLVWPLRLNIALGMARGLKFLHHNCSPPIIHRDMKASNILLDENFDPRLTDFGLARVLGSQDTHVSTVVAGTVGYVPPEYCQTWRATFKGDVYSFGVVLLELITGRRPMDSSFSDINCFNVVDWVVLMIKNRREREVYDPIVMRSAATSELFQFLKLAICCTEQLHTERPTMREVLRTLEDVKAGNNSSS</sequence>
<name>A0ACC2ALR2_DIPCM</name>
<evidence type="ECO:0000313" key="2">
    <source>
        <dbReference type="Proteomes" id="UP001162992"/>
    </source>
</evidence>
<gene>
    <name evidence="1" type="ORF">O6H91_21G070000</name>
</gene>
<reference evidence="2" key="1">
    <citation type="journal article" date="2024" name="Proc. Natl. Acad. Sci. U.S.A.">
        <title>Extraordinary preservation of gene collinearity over three hundred million years revealed in homosporous lycophytes.</title>
        <authorList>
            <person name="Li C."/>
            <person name="Wickell D."/>
            <person name="Kuo L.Y."/>
            <person name="Chen X."/>
            <person name="Nie B."/>
            <person name="Liao X."/>
            <person name="Peng D."/>
            <person name="Ji J."/>
            <person name="Jenkins J."/>
            <person name="Williams M."/>
            <person name="Shu S."/>
            <person name="Plott C."/>
            <person name="Barry K."/>
            <person name="Rajasekar S."/>
            <person name="Grimwood J."/>
            <person name="Han X."/>
            <person name="Sun S."/>
            <person name="Hou Z."/>
            <person name="He W."/>
            <person name="Dai G."/>
            <person name="Sun C."/>
            <person name="Schmutz J."/>
            <person name="Leebens-Mack J.H."/>
            <person name="Li F.W."/>
            <person name="Wang L."/>
        </authorList>
    </citation>
    <scope>NUCLEOTIDE SEQUENCE [LARGE SCALE GENOMIC DNA]</scope>
    <source>
        <strain evidence="2">cv. PW_Plant_1</strain>
    </source>
</reference>
<organism evidence="1 2">
    <name type="scientific">Diphasiastrum complanatum</name>
    <name type="common">Issler's clubmoss</name>
    <name type="synonym">Lycopodium complanatum</name>
    <dbReference type="NCBI Taxonomy" id="34168"/>
    <lineage>
        <taxon>Eukaryota</taxon>
        <taxon>Viridiplantae</taxon>
        <taxon>Streptophyta</taxon>
        <taxon>Embryophyta</taxon>
        <taxon>Tracheophyta</taxon>
        <taxon>Lycopodiopsida</taxon>
        <taxon>Lycopodiales</taxon>
        <taxon>Lycopodiaceae</taxon>
        <taxon>Lycopodioideae</taxon>
        <taxon>Diphasiastrum</taxon>
    </lineage>
</organism>
<dbReference type="Proteomes" id="UP001162992">
    <property type="component" value="Chromosome 21"/>
</dbReference>
<accession>A0ACC2ALR2</accession>
<keyword evidence="2" id="KW-1185">Reference proteome</keyword>